<evidence type="ECO:0000256" key="9">
    <source>
        <dbReference type="ARBA" id="ARBA00022989"/>
    </source>
</evidence>
<evidence type="ECO:0000256" key="6">
    <source>
        <dbReference type="ARBA" id="ARBA00022692"/>
    </source>
</evidence>
<gene>
    <name evidence="14" type="ORF">MNBD_GAMMA12-3034</name>
</gene>
<dbReference type="NCBIfam" id="TIGR01103">
    <property type="entry name" value="fliP"/>
    <property type="match status" value="1"/>
</dbReference>
<evidence type="ECO:0000313" key="14">
    <source>
        <dbReference type="EMBL" id="VAW72066.1"/>
    </source>
</evidence>
<keyword evidence="9 13" id="KW-1133">Transmembrane helix</keyword>
<evidence type="ECO:0000256" key="12">
    <source>
        <dbReference type="ARBA" id="ARBA00023225"/>
    </source>
</evidence>
<dbReference type="EMBL" id="UOFL01000034">
    <property type="protein sequence ID" value="VAW72066.1"/>
    <property type="molecule type" value="Genomic_DNA"/>
</dbReference>
<keyword evidence="12" id="KW-1006">Bacterial flagellum protein export</keyword>
<evidence type="ECO:0000256" key="1">
    <source>
        <dbReference type="ARBA" id="ARBA00004117"/>
    </source>
</evidence>
<dbReference type="GO" id="GO:0005886">
    <property type="term" value="C:plasma membrane"/>
    <property type="evidence" value="ECO:0007669"/>
    <property type="project" value="UniProtKB-SubCell"/>
</dbReference>
<dbReference type="GO" id="GO:0009306">
    <property type="term" value="P:protein secretion"/>
    <property type="evidence" value="ECO:0007669"/>
    <property type="project" value="InterPro"/>
</dbReference>
<feature type="transmembrane region" description="Helical" evidence="13">
    <location>
        <begin position="91"/>
        <end position="112"/>
    </location>
</feature>
<dbReference type="InterPro" id="IPR005838">
    <property type="entry name" value="T3SS_IM_P"/>
</dbReference>
<evidence type="ECO:0000256" key="7">
    <source>
        <dbReference type="ARBA" id="ARBA00022795"/>
    </source>
</evidence>
<organism evidence="14">
    <name type="scientific">hydrothermal vent metagenome</name>
    <dbReference type="NCBI Taxonomy" id="652676"/>
    <lineage>
        <taxon>unclassified sequences</taxon>
        <taxon>metagenomes</taxon>
        <taxon>ecological metagenomes</taxon>
    </lineage>
</organism>
<dbReference type="InterPro" id="IPR005837">
    <property type="entry name" value="FliP"/>
</dbReference>
<accession>A0A3B0YU75</accession>
<evidence type="ECO:0000256" key="5">
    <source>
        <dbReference type="ARBA" id="ARBA00022475"/>
    </source>
</evidence>
<keyword evidence="7" id="KW-1005">Bacterial flagellum biogenesis</keyword>
<keyword evidence="14" id="KW-0966">Cell projection</keyword>
<dbReference type="PRINTS" id="PR00951">
    <property type="entry name" value="FLGBIOSNFLIP"/>
</dbReference>
<evidence type="ECO:0000256" key="8">
    <source>
        <dbReference type="ARBA" id="ARBA00022927"/>
    </source>
</evidence>
<dbReference type="AlphaFoldDB" id="A0A3B0YU75"/>
<keyword evidence="11" id="KW-0975">Bacterial flagellum</keyword>
<dbReference type="NCBIfam" id="NF009438">
    <property type="entry name" value="PRK12797.1"/>
    <property type="match status" value="1"/>
</dbReference>
<keyword evidence="5" id="KW-1003">Cell membrane</keyword>
<keyword evidence="4" id="KW-0813">Transport</keyword>
<feature type="transmembrane region" description="Helical" evidence="13">
    <location>
        <begin position="188"/>
        <end position="214"/>
    </location>
</feature>
<feature type="transmembrane region" description="Helical" evidence="13">
    <location>
        <begin position="226"/>
        <end position="246"/>
    </location>
</feature>
<keyword evidence="10 13" id="KW-0472">Membrane</keyword>
<comment type="subcellular location">
    <subcellularLocation>
        <location evidence="1">Bacterial flagellum basal body</location>
    </subcellularLocation>
    <subcellularLocation>
        <location evidence="2">Cell membrane</location>
        <topology evidence="2">Multi-pass membrane protein</topology>
    </subcellularLocation>
</comment>
<dbReference type="PANTHER" id="PTHR30587">
    <property type="entry name" value="FLAGELLAR BIOSYNTHETIC PROTEIN FLIP"/>
    <property type="match status" value="1"/>
</dbReference>
<dbReference type="PANTHER" id="PTHR30587:SF0">
    <property type="entry name" value="FLAGELLAR BIOSYNTHETIC PROTEIN FLIP"/>
    <property type="match status" value="1"/>
</dbReference>
<evidence type="ECO:0000256" key="3">
    <source>
        <dbReference type="ARBA" id="ARBA00021714"/>
    </source>
</evidence>
<proteinExistence type="predicted"/>
<feature type="transmembrane region" description="Helical" evidence="13">
    <location>
        <begin position="46"/>
        <end position="71"/>
    </location>
</feature>
<dbReference type="GO" id="GO:0044781">
    <property type="term" value="P:bacterial-type flagellum organization"/>
    <property type="evidence" value="ECO:0007669"/>
    <property type="project" value="UniProtKB-KW"/>
</dbReference>
<keyword evidence="8" id="KW-0653">Protein transport</keyword>
<protein>
    <recommendedName>
        <fullName evidence="3">Flagellar biosynthetic protein FliP</fullName>
    </recommendedName>
</protein>
<dbReference type="PROSITE" id="PS01060">
    <property type="entry name" value="FLIP_1"/>
    <property type="match status" value="1"/>
</dbReference>
<name>A0A3B0YU75_9ZZZZ</name>
<dbReference type="Pfam" id="PF00813">
    <property type="entry name" value="FliP"/>
    <property type="match status" value="1"/>
</dbReference>
<evidence type="ECO:0000256" key="10">
    <source>
        <dbReference type="ARBA" id="ARBA00023136"/>
    </source>
</evidence>
<dbReference type="PRINTS" id="PR01302">
    <property type="entry name" value="TYPE3IMPPROT"/>
</dbReference>
<evidence type="ECO:0000256" key="13">
    <source>
        <dbReference type="SAM" id="Phobius"/>
    </source>
</evidence>
<dbReference type="PROSITE" id="PS01061">
    <property type="entry name" value="FLIP_2"/>
    <property type="match status" value="1"/>
</dbReference>
<keyword evidence="14" id="KW-0282">Flagellum</keyword>
<evidence type="ECO:0000256" key="2">
    <source>
        <dbReference type="ARBA" id="ARBA00004651"/>
    </source>
</evidence>
<keyword evidence="14" id="KW-0969">Cilium</keyword>
<evidence type="ECO:0000256" key="11">
    <source>
        <dbReference type="ARBA" id="ARBA00023143"/>
    </source>
</evidence>
<dbReference type="GO" id="GO:0009425">
    <property type="term" value="C:bacterial-type flagellum basal body"/>
    <property type="evidence" value="ECO:0007669"/>
    <property type="project" value="UniProtKB-SubCell"/>
</dbReference>
<sequence length="248" mass="27209">MKLSVLFFVGFVLLGVTEIGLAEPGITVITASPNKDGGQTYTITIKILFLMTALVFLPSAVMLTTSFARIIIVLSIMRQALGTPQTPSSQILIGLSLFLTLFIMSPIIDVAYQQAIKPYLADKITDEVALARIKKPFHKFMLKQTRGSDLRLFLRLSKTKLPSSLDQVPFTVLIPAFVISELKTAFQIGFLIFIPFIVIDIVVASVLMSMGMMMLSPMLIALPFKLMLFVLVDGWAMIVGTLAVSFGV</sequence>
<keyword evidence="6 13" id="KW-0812">Transmembrane</keyword>
<reference evidence="14" key="1">
    <citation type="submission" date="2018-06" db="EMBL/GenBank/DDBJ databases">
        <authorList>
            <person name="Zhirakovskaya E."/>
        </authorList>
    </citation>
    <scope>NUCLEOTIDE SEQUENCE</scope>
</reference>
<evidence type="ECO:0000256" key="4">
    <source>
        <dbReference type="ARBA" id="ARBA00022448"/>
    </source>
</evidence>